<protein>
    <submittedName>
        <fullName evidence="2">Uncharacterized protein</fullName>
    </submittedName>
</protein>
<dbReference type="HOGENOM" id="CLU_1180346_0_0_1"/>
<proteinExistence type="predicted"/>
<accession>W4KLV9</accession>
<gene>
    <name evidence="2" type="ORF">HETIRDRAFT_99155</name>
</gene>
<dbReference type="InParanoid" id="W4KLV9"/>
<evidence type="ECO:0000313" key="2">
    <source>
        <dbReference type="EMBL" id="ETW86704.1"/>
    </source>
</evidence>
<dbReference type="KEGG" id="hir:HETIRDRAFT_99155"/>
<name>W4KLV9_HETIT</name>
<evidence type="ECO:0000313" key="3">
    <source>
        <dbReference type="Proteomes" id="UP000030671"/>
    </source>
</evidence>
<reference evidence="2 3" key="1">
    <citation type="journal article" date="2012" name="New Phytol.">
        <title>Insight into trade-off between wood decay and parasitism from the genome of a fungal forest pathogen.</title>
        <authorList>
            <person name="Olson A."/>
            <person name="Aerts A."/>
            <person name="Asiegbu F."/>
            <person name="Belbahri L."/>
            <person name="Bouzid O."/>
            <person name="Broberg A."/>
            <person name="Canback B."/>
            <person name="Coutinho P.M."/>
            <person name="Cullen D."/>
            <person name="Dalman K."/>
            <person name="Deflorio G."/>
            <person name="van Diepen L.T."/>
            <person name="Dunand C."/>
            <person name="Duplessis S."/>
            <person name="Durling M."/>
            <person name="Gonthier P."/>
            <person name="Grimwood J."/>
            <person name="Fossdal C.G."/>
            <person name="Hansson D."/>
            <person name="Henrissat B."/>
            <person name="Hietala A."/>
            <person name="Himmelstrand K."/>
            <person name="Hoffmeister D."/>
            <person name="Hogberg N."/>
            <person name="James T.Y."/>
            <person name="Karlsson M."/>
            <person name="Kohler A."/>
            <person name="Kues U."/>
            <person name="Lee Y.H."/>
            <person name="Lin Y.C."/>
            <person name="Lind M."/>
            <person name="Lindquist E."/>
            <person name="Lombard V."/>
            <person name="Lucas S."/>
            <person name="Lunden K."/>
            <person name="Morin E."/>
            <person name="Murat C."/>
            <person name="Park J."/>
            <person name="Raffaello T."/>
            <person name="Rouze P."/>
            <person name="Salamov A."/>
            <person name="Schmutz J."/>
            <person name="Solheim H."/>
            <person name="Stahlberg J."/>
            <person name="Velez H."/>
            <person name="de Vries R.P."/>
            <person name="Wiebenga A."/>
            <person name="Woodward S."/>
            <person name="Yakovlev I."/>
            <person name="Garbelotto M."/>
            <person name="Martin F."/>
            <person name="Grigoriev I.V."/>
            <person name="Stenlid J."/>
        </authorList>
    </citation>
    <scope>NUCLEOTIDE SEQUENCE [LARGE SCALE GENOMIC DNA]</scope>
    <source>
        <strain evidence="2 3">TC 32-1</strain>
    </source>
</reference>
<dbReference type="RefSeq" id="XP_009540702.1">
    <property type="nucleotide sequence ID" value="XM_009542407.1"/>
</dbReference>
<dbReference type="Proteomes" id="UP000030671">
    <property type="component" value="Unassembled WGS sequence"/>
</dbReference>
<dbReference type="EMBL" id="KI925454">
    <property type="protein sequence ID" value="ETW86704.1"/>
    <property type="molecule type" value="Genomic_DNA"/>
</dbReference>
<organism evidence="2 3">
    <name type="scientific">Heterobasidion irregulare (strain TC 32-1)</name>
    <dbReference type="NCBI Taxonomy" id="747525"/>
    <lineage>
        <taxon>Eukaryota</taxon>
        <taxon>Fungi</taxon>
        <taxon>Dikarya</taxon>
        <taxon>Basidiomycota</taxon>
        <taxon>Agaricomycotina</taxon>
        <taxon>Agaricomycetes</taxon>
        <taxon>Russulales</taxon>
        <taxon>Bondarzewiaceae</taxon>
        <taxon>Heterobasidion</taxon>
        <taxon>Heterobasidion annosum species complex</taxon>
    </lineage>
</organism>
<keyword evidence="3" id="KW-1185">Reference proteome</keyword>
<dbReference type="GeneID" id="20678894"/>
<feature type="region of interest" description="Disordered" evidence="1">
    <location>
        <begin position="28"/>
        <end position="47"/>
    </location>
</feature>
<dbReference type="AlphaFoldDB" id="W4KLV9"/>
<sequence length="235" mass="25781">METLNEETCRYGGTDARTEERKNNDVHPIFHPAQYSPSRISDEGVGGGGADARSVHFPTLLSLSGTTPWDACPAKRWERTRCTQAKPVLTSWRDMKRKSNRPVQQGLFATKREVNEANRSIHYLRAVANVGALSVSTCEHTGLDESPAKGLSPIYVNRDNAPTGLFNDPSLSDRSEYARRISTNLVLAITSSALKEGNVRGTGAGLHDARLVLDPKTHTGIQEHAYTLTLALNRT</sequence>
<evidence type="ECO:0000256" key="1">
    <source>
        <dbReference type="SAM" id="MobiDB-lite"/>
    </source>
</evidence>